<evidence type="ECO:0000256" key="4">
    <source>
        <dbReference type="ARBA" id="ARBA00022692"/>
    </source>
</evidence>
<evidence type="ECO:0000256" key="10">
    <source>
        <dbReference type="ARBA" id="ARBA00037878"/>
    </source>
</evidence>
<evidence type="ECO:0000256" key="9">
    <source>
        <dbReference type="ARBA" id="ARBA00023176"/>
    </source>
</evidence>
<dbReference type="PANTHER" id="PTHR24270">
    <property type="entry name" value="LOW-DENSITY LIPOPROTEIN RECEPTOR-RELATED"/>
    <property type="match status" value="1"/>
</dbReference>
<dbReference type="OrthoDB" id="10017719at2759"/>
<evidence type="ECO:0000256" key="7">
    <source>
        <dbReference type="ARBA" id="ARBA00023136"/>
    </source>
</evidence>
<dbReference type="GO" id="GO:0006897">
    <property type="term" value="P:endocytosis"/>
    <property type="evidence" value="ECO:0007669"/>
    <property type="project" value="UniProtKB-KW"/>
</dbReference>
<dbReference type="Pfam" id="PF00057">
    <property type="entry name" value="Ldl_recept_a"/>
    <property type="match status" value="5"/>
</dbReference>
<dbReference type="Gene3D" id="2.60.120.290">
    <property type="entry name" value="Spermadhesin, CUB domain"/>
    <property type="match status" value="1"/>
</dbReference>
<keyword evidence="9" id="KW-0168">Coated pit</keyword>
<dbReference type="GO" id="GO:0005886">
    <property type="term" value="C:plasma membrane"/>
    <property type="evidence" value="ECO:0007669"/>
    <property type="project" value="TreeGrafter"/>
</dbReference>
<comment type="caution">
    <text evidence="14">The sequence shown here is derived from an EMBL/GenBank/DDBJ whole genome shotgun (WGS) entry which is preliminary data.</text>
</comment>
<dbReference type="AlphaFoldDB" id="A0A267F4S7"/>
<dbReference type="PANTHER" id="PTHR24270:SF59">
    <property type="entry name" value="LDL RECEPTOR REPEAT-CONTAINING PROTEIN EGG-1-RELATED"/>
    <property type="match status" value="1"/>
</dbReference>
<evidence type="ECO:0000256" key="11">
    <source>
        <dbReference type="PROSITE-ProRule" id="PRU00124"/>
    </source>
</evidence>
<keyword evidence="12" id="KW-0732">Signal</keyword>
<feature type="disulfide bond" evidence="11">
    <location>
        <begin position="160"/>
        <end position="172"/>
    </location>
</feature>
<evidence type="ECO:0000313" key="15">
    <source>
        <dbReference type="Proteomes" id="UP000215902"/>
    </source>
</evidence>
<feature type="signal peptide" evidence="12">
    <location>
        <begin position="1"/>
        <end position="21"/>
    </location>
</feature>
<dbReference type="InterPro" id="IPR036055">
    <property type="entry name" value="LDL_receptor-like_sf"/>
</dbReference>
<comment type="caution">
    <text evidence="11">Lacks conserved residue(s) required for the propagation of feature annotation.</text>
</comment>
<dbReference type="InterPro" id="IPR002172">
    <property type="entry name" value="LDrepeatLR_classA_rpt"/>
</dbReference>
<feature type="disulfide bond" evidence="11">
    <location>
        <begin position="225"/>
        <end position="240"/>
    </location>
</feature>
<dbReference type="PROSITE" id="PS01180">
    <property type="entry name" value="CUB"/>
    <property type="match status" value="1"/>
</dbReference>
<evidence type="ECO:0000256" key="3">
    <source>
        <dbReference type="ARBA" id="ARBA00022583"/>
    </source>
</evidence>
<comment type="similarity">
    <text evidence="2">Belongs to the LDLR family.</text>
</comment>
<keyword evidence="5" id="KW-0677">Repeat</keyword>
<organism evidence="14 15">
    <name type="scientific">Macrostomum lignano</name>
    <dbReference type="NCBI Taxonomy" id="282301"/>
    <lineage>
        <taxon>Eukaryota</taxon>
        <taxon>Metazoa</taxon>
        <taxon>Spiralia</taxon>
        <taxon>Lophotrochozoa</taxon>
        <taxon>Platyhelminthes</taxon>
        <taxon>Rhabditophora</taxon>
        <taxon>Macrostomorpha</taxon>
        <taxon>Macrostomida</taxon>
        <taxon>Macrostomidae</taxon>
        <taxon>Macrostomum</taxon>
    </lineage>
</organism>
<keyword evidence="15" id="KW-1185">Reference proteome</keyword>
<protein>
    <recommendedName>
        <fullName evidence="13">CUB domain-containing protein</fullName>
    </recommendedName>
</protein>
<evidence type="ECO:0000256" key="6">
    <source>
        <dbReference type="ARBA" id="ARBA00022989"/>
    </source>
</evidence>
<keyword evidence="7" id="KW-0472">Membrane</keyword>
<evidence type="ECO:0000256" key="2">
    <source>
        <dbReference type="ARBA" id="ARBA00009939"/>
    </source>
</evidence>
<keyword evidence="4" id="KW-0812">Transmembrane</keyword>
<feature type="domain" description="CUB" evidence="13">
    <location>
        <begin position="38"/>
        <end position="157"/>
    </location>
</feature>
<comment type="subcellular location">
    <subcellularLocation>
        <location evidence="10">Membrane</location>
        <location evidence="10">Coated pit</location>
    </subcellularLocation>
    <subcellularLocation>
        <location evidence="1">Membrane</location>
        <topology evidence="1">Single-pass membrane protein</topology>
    </subcellularLocation>
</comment>
<name>A0A267F4S7_9PLAT</name>
<feature type="disulfide bond" evidence="11">
    <location>
        <begin position="273"/>
        <end position="288"/>
    </location>
</feature>
<evidence type="ECO:0000256" key="8">
    <source>
        <dbReference type="ARBA" id="ARBA00023157"/>
    </source>
</evidence>
<dbReference type="InterPro" id="IPR035914">
    <property type="entry name" value="Sperma_CUB_dom_sf"/>
</dbReference>
<sequence>MRNPAAVLLIVSVLAGSLCLASSDEANRTEFYTEADSCGEIVATRTGGYLTSHKYFYRCTYPIDLKCTWKLVSVPEVNDTRLDFSFDAYEMPRENQPCKNIYLRFHDGHRPTGKVIKALCEGRKIPKPFRSFSNKVLVEFNSGRFSARGFLLKWQRVRDCRKDDFTCSNGECVPKESRCDGGKGEHLRDCSDGSDEINCPILTSCPAGKLLCGHKLKCYKAEQKCDGSNNCRDGSDEQGCEIQHKKLPGKNLQACSEGKTLCGHSCISTTKVCDGVSDCKDNSDEVNCSSSTVCSSSQFQCRRQGICIDKAKRCDMRQDCMDNTDEEDCLYITGTGPPCALNYIWCPKRATCLKSTLACNGIDDCGDNSDEANCPAGIDDVCTINWISCGNQQYINLAKRCEPSARCFDGSHTALPSQCAPTS</sequence>
<dbReference type="Gene3D" id="4.10.400.10">
    <property type="entry name" value="Low-density Lipoprotein Receptor"/>
    <property type="match status" value="4"/>
</dbReference>
<evidence type="ECO:0000256" key="5">
    <source>
        <dbReference type="ARBA" id="ARBA00022737"/>
    </source>
</evidence>
<dbReference type="SMART" id="SM00192">
    <property type="entry name" value="LDLa"/>
    <property type="match status" value="6"/>
</dbReference>
<dbReference type="InterPro" id="IPR023415">
    <property type="entry name" value="LDLR_class-A_CS"/>
</dbReference>
<feature type="disulfide bond" evidence="11">
    <location>
        <begin position="314"/>
        <end position="329"/>
    </location>
</feature>
<evidence type="ECO:0000256" key="1">
    <source>
        <dbReference type="ARBA" id="ARBA00004167"/>
    </source>
</evidence>
<dbReference type="Gene3D" id="4.10.1220.10">
    <property type="entry name" value="EGF-type module"/>
    <property type="match status" value="1"/>
</dbReference>
<feature type="disulfide bond" evidence="11">
    <location>
        <begin position="359"/>
        <end position="374"/>
    </location>
</feature>
<dbReference type="SUPFAM" id="SSF49854">
    <property type="entry name" value="Spermadhesin, CUB domain"/>
    <property type="match status" value="1"/>
</dbReference>
<dbReference type="EMBL" id="NIVC01001410">
    <property type="protein sequence ID" value="PAA68214.1"/>
    <property type="molecule type" value="Genomic_DNA"/>
</dbReference>
<dbReference type="CDD" id="cd00112">
    <property type="entry name" value="LDLa"/>
    <property type="match status" value="5"/>
</dbReference>
<dbReference type="SMART" id="SM00042">
    <property type="entry name" value="CUB"/>
    <property type="match status" value="1"/>
</dbReference>
<dbReference type="PRINTS" id="PR00261">
    <property type="entry name" value="LDLRECEPTOR"/>
</dbReference>
<dbReference type="SUPFAM" id="SSF57424">
    <property type="entry name" value="LDL receptor-like module"/>
    <property type="match status" value="5"/>
</dbReference>
<feature type="chain" id="PRO_5012447499" description="CUB domain-containing protein" evidence="12">
    <location>
        <begin position="22"/>
        <end position="423"/>
    </location>
</feature>
<keyword evidence="8 11" id="KW-1015">Disulfide bond</keyword>
<dbReference type="STRING" id="282301.A0A267F4S7"/>
<dbReference type="Pfam" id="PF00431">
    <property type="entry name" value="CUB"/>
    <property type="match status" value="1"/>
</dbReference>
<dbReference type="GO" id="GO:0005905">
    <property type="term" value="C:clathrin-coated pit"/>
    <property type="evidence" value="ECO:0007669"/>
    <property type="project" value="UniProtKB-KW"/>
</dbReference>
<evidence type="ECO:0000259" key="13">
    <source>
        <dbReference type="PROSITE" id="PS01180"/>
    </source>
</evidence>
<proteinExistence type="inferred from homology"/>
<accession>A0A267F4S7</accession>
<evidence type="ECO:0000256" key="12">
    <source>
        <dbReference type="SAM" id="SignalP"/>
    </source>
</evidence>
<reference evidence="14 15" key="1">
    <citation type="submission" date="2017-06" db="EMBL/GenBank/DDBJ databases">
        <title>A platform for efficient transgenesis in Macrostomum lignano, a flatworm model organism for stem cell research.</title>
        <authorList>
            <person name="Berezikov E."/>
        </authorList>
    </citation>
    <scope>NUCLEOTIDE SEQUENCE [LARGE SCALE GENOMIC DNA]</scope>
    <source>
        <strain evidence="14">DV1</strain>
        <tissue evidence="14">Whole organism</tissue>
    </source>
</reference>
<keyword evidence="6" id="KW-1133">Transmembrane helix</keyword>
<dbReference type="CDD" id="cd00041">
    <property type="entry name" value="CUB"/>
    <property type="match status" value="1"/>
</dbReference>
<dbReference type="PROSITE" id="PS01209">
    <property type="entry name" value="LDLRA_1"/>
    <property type="match status" value="2"/>
</dbReference>
<dbReference type="PROSITE" id="PS50068">
    <property type="entry name" value="LDLRA_2"/>
    <property type="match status" value="5"/>
</dbReference>
<dbReference type="Proteomes" id="UP000215902">
    <property type="component" value="Unassembled WGS sequence"/>
</dbReference>
<dbReference type="InterPro" id="IPR000859">
    <property type="entry name" value="CUB_dom"/>
</dbReference>
<dbReference type="InterPro" id="IPR050685">
    <property type="entry name" value="LDLR"/>
</dbReference>
<keyword evidence="3" id="KW-0254">Endocytosis</keyword>
<evidence type="ECO:0000313" key="14">
    <source>
        <dbReference type="EMBL" id="PAA68214.1"/>
    </source>
</evidence>
<gene>
    <name evidence="14" type="ORF">BOX15_Mlig023504g1</name>
</gene>